<dbReference type="AlphaFoldDB" id="A0A0E4HB00"/>
<dbReference type="Pfam" id="PF01370">
    <property type="entry name" value="Epimerase"/>
    <property type="match status" value="1"/>
</dbReference>
<dbReference type="HOGENOM" id="CLU_820969_0_0_9"/>
<dbReference type="KEGG" id="pri:PRIO_3293"/>
<organism evidence="2 3">
    <name type="scientific">Paenibacillus riograndensis SBR5</name>
    <dbReference type="NCBI Taxonomy" id="1073571"/>
    <lineage>
        <taxon>Bacteria</taxon>
        <taxon>Bacillati</taxon>
        <taxon>Bacillota</taxon>
        <taxon>Bacilli</taxon>
        <taxon>Bacillales</taxon>
        <taxon>Paenibacillaceae</taxon>
        <taxon>Paenibacillus</taxon>
        <taxon>Paenibacillus sonchi group</taxon>
    </lineage>
</organism>
<dbReference type="STRING" id="483937.AMQ84_28340"/>
<dbReference type="InterPro" id="IPR001509">
    <property type="entry name" value="Epimerase_deHydtase"/>
</dbReference>
<accession>A0A0E4HB00</accession>
<dbReference type="PATRIC" id="fig|1073571.4.peg.3516"/>
<evidence type="ECO:0000313" key="2">
    <source>
        <dbReference type="EMBL" id="CQR55696.1"/>
    </source>
</evidence>
<dbReference type="InterPro" id="IPR036291">
    <property type="entry name" value="NAD(P)-bd_dom_sf"/>
</dbReference>
<protein>
    <submittedName>
        <fullName evidence="2">NAD dependent epimerase/dehydratase family protein</fullName>
    </submittedName>
</protein>
<name>A0A0E4HB00_9BACL</name>
<evidence type="ECO:0000313" key="3">
    <source>
        <dbReference type="Proteomes" id="UP000033163"/>
    </source>
</evidence>
<reference evidence="3" key="1">
    <citation type="submission" date="2015-03" db="EMBL/GenBank/DDBJ databases">
        <authorList>
            <person name="Wibberg D."/>
        </authorList>
    </citation>
    <scope>NUCLEOTIDE SEQUENCE [LARGE SCALE GENOMIC DNA]</scope>
</reference>
<feature type="domain" description="NAD-dependent epimerase/dehydratase" evidence="1">
    <location>
        <begin position="39"/>
        <end position="204"/>
    </location>
</feature>
<dbReference type="RefSeq" id="WP_020429472.1">
    <property type="nucleotide sequence ID" value="NZ_AGBD01000856.1"/>
</dbReference>
<sequence>MPTAIQAAIRSVQELEDRLARPSAALLEELARVDGDIMLLGVGGKMGPSLARLAVNAIREAGLDKKVIGVSRFSNDALKQELLEAGVEIISADLSDDSALQALPETKNILYMAGNKFGTTGNEHFTWMMNAYLPGRVAERFRNSRIVVFSTGNVYPLTPVGQGGATERTSPNANGEYGQSCLGRERIFEHFSHKNGTPMFIYRLNYAIDLRYGVLLELARSVKEQRPIDITMGHANVIWQGDANELALRALLRCSSPPNVMNITGPETISLRWAATEIGRRLGVEPEFTGEEAPNALLSNASKAAASFGYPQVTLAQMIDWVAEWVRLDGATWNKPTHFQEREGKY</sequence>
<evidence type="ECO:0000259" key="1">
    <source>
        <dbReference type="Pfam" id="PF01370"/>
    </source>
</evidence>
<proteinExistence type="predicted"/>
<dbReference type="Gene3D" id="3.40.50.720">
    <property type="entry name" value="NAD(P)-binding Rossmann-like Domain"/>
    <property type="match status" value="1"/>
</dbReference>
<dbReference type="EMBL" id="LN831776">
    <property type="protein sequence ID" value="CQR55696.1"/>
    <property type="molecule type" value="Genomic_DNA"/>
</dbReference>
<dbReference type="Proteomes" id="UP000033163">
    <property type="component" value="Chromosome I"/>
</dbReference>
<gene>
    <name evidence="2" type="ORF">PRIO_3293</name>
</gene>
<dbReference type="SUPFAM" id="SSF51735">
    <property type="entry name" value="NAD(P)-binding Rossmann-fold domains"/>
    <property type="match status" value="1"/>
</dbReference>